<proteinExistence type="predicted"/>
<dbReference type="Proteomes" id="UP000000304">
    <property type="component" value="Chromosome 3L"/>
</dbReference>
<dbReference type="EMBL" id="CM000363">
    <property type="protein sequence ID" value="EDX10933.1"/>
    <property type="molecule type" value="Genomic_DNA"/>
</dbReference>
<name>B4QPD9_DROSI</name>
<evidence type="ECO:0000313" key="1">
    <source>
        <dbReference type="EMBL" id="EDX10933.1"/>
    </source>
</evidence>
<dbReference type="HOGENOM" id="CLU_166347_0_0_1"/>
<dbReference type="AlphaFoldDB" id="B4QPD9"/>
<evidence type="ECO:0000313" key="2">
    <source>
        <dbReference type="Proteomes" id="UP000000304"/>
    </source>
</evidence>
<sequence length="110" mass="12079">MFTVSRLGQYFAIDLANTSLQVSEPQLLLSECKSQLSIIVGHLSCNSPHWHLGQQISDEYTDGKPANGALNGLGQLKIQLRLSECSVIIITDIMELGILMVLVCKQKGHE</sequence>
<accession>B4QPD9</accession>
<dbReference type="OMA" id="IMGIMEL"/>
<keyword evidence="2" id="KW-1185">Reference proteome</keyword>
<reference evidence="1 2" key="1">
    <citation type="journal article" date="2007" name="Nature">
        <title>Evolution of genes and genomes on the Drosophila phylogeny.</title>
        <authorList>
            <consortium name="Drosophila 12 Genomes Consortium"/>
            <person name="Clark A.G."/>
            <person name="Eisen M.B."/>
            <person name="Smith D.R."/>
            <person name="Bergman C.M."/>
            <person name="Oliver B."/>
            <person name="Markow T.A."/>
            <person name="Kaufman T.C."/>
            <person name="Kellis M."/>
            <person name="Gelbart W."/>
            <person name="Iyer V.N."/>
            <person name="Pollard D.A."/>
            <person name="Sackton T.B."/>
            <person name="Larracuente A.M."/>
            <person name="Singh N.D."/>
            <person name="Abad J.P."/>
            <person name="Abt D.N."/>
            <person name="Adryan B."/>
            <person name="Aguade M."/>
            <person name="Akashi H."/>
            <person name="Anderson W.W."/>
            <person name="Aquadro C.F."/>
            <person name="Ardell D.H."/>
            <person name="Arguello R."/>
            <person name="Artieri C.G."/>
            <person name="Barbash D.A."/>
            <person name="Barker D."/>
            <person name="Barsanti P."/>
            <person name="Batterham P."/>
            <person name="Batzoglou S."/>
            <person name="Begun D."/>
            <person name="Bhutkar A."/>
            <person name="Blanco E."/>
            <person name="Bosak S.A."/>
            <person name="Bradley R.K."/>
            <person name="Brand A.D."/>
            <person name="Brent M.R."/>
            <person name="Brooks A.N."/>
            <person name="Brown R.H."/>
            <person name="Butlin R.K."/>
            <person name="Caggese C."/>
            <person name="Calvi B.R."/>
            <person name="Bernardo de Carvalho A."/>
            <person name="Caspi A."/>
            <person name="Castrezana S."/>
            <person name="Celniker S.E."/>
            <person name="Chang J.L."/>
            <person name="Chapple C."/>
            <person name="Chatterji S."/>
            <person name="Chinwalla A."/>
            <person name="Civetta A."/>
            <person name="Clifton S.W."/>
            <person name="Comeron J.M."/>
            <person name="Costello J.C."/>
            <person name="Coyne J.A."/>
            <person name="Daub J."/>
            <person name="David R.G."/>
            <person name="Delcher A.L."/>
            <person name="Delehaunty K."/>
            <person name="Do C.B."/>
            <person name="Ebling H."/>
            <person name="Edwards K."/>
            <person name="Eickbush T."/>
            <person name="Evans J.D."/>
            <person name="Filipski A."/>
            <person name="Findeiss S."/>
            <person name="Freyhult E."/>
            <person name="Fulton L."/>
            <person name="Fulton R."/>
            <person name="Garcia A.C."/>
            <person name="Gardiner A."/>
            <person name="Garfield D.A."/>
            <person name="Garvin B.E."/>
            <person name="Gibson G."/>
            <person name="Gilbert D."/>
            <person name="Gnerre S."/>
            <person name="Godfrey J."/>
            <person name="Good R."/>
            <person name="Gotea V."/>
            <person name="Gravely B."/>
            <person name="Greenberg A.J."/>
            <person name="Griffiths-Jones S."/>
            <person name="Gross S."/>
            <person name="Guigo R."/>
            <person name="Gustafson E.A."/>
            <person name="Haerty W."/>
            <person name="Hahn M.W."/>
            <person name="Halligan D.L."/>
            <person name="Halpern A.L."/>
            <person name="Halter G.M."/>
            <person name="Han M.V."/>
            <person name="Heger A."/>
            <person name="Hillier L."/>
            <person name="Hinrichs A.S."/>
            <person name="Holmes I."/>
            <person name="Hoskins R.A."/>
            <person name="Hubisz M.J."/>
            <person name="Hultmark D."/>
            <person name="Huntley M.A."/>
            <person name="Jaffe D.B."/>
            <person name="Jagadeeshan S."/>
            <person name="Jeck W.R."/>
            <person name="Johnson J."/>
            <person name="Jones C.D."/>
            <person name="Jordan W.C."/>
            <person name="Karpen G.H."/>
            <person name="Kataoka E."/>
            <person name="Keightley P.D."/>
            <person name="Kheradpour P."/>
            <person name="Kirkness E.F."/>
            <person name="Koerich L.B."/>
            <person name="Kristiansen K."/>
            <person name="Kudrna D."/>
            <person name="Kulathinal R.J."/>
            <person name="Kumar S."/>
            <person name="Kwok R."/>
            <person name="Lander E."/>
            <person name="Langley C.H."/>
            <person name="Lapoint R."/>
            <person name="Lazzaro B.P."/>
            <person name="Lee S.J."/>
            <person name="Levesque L."/>
            <person name="Li R."/>
            <person name="Lin C.F."/>
            <person name="Lin M.F."/>
            <person name="Lindblad-Toh K."/>
            <person name="Llopart A."/>
            <person name="Long M."/>
            <person name="Low L."/>
            <person name="Lozovsky E."/>
            <person name="Lu J."/>
            <person name="Luo M."/>
            <person name="Machado C.A."/>
            <person name="Makalowski W."/>
            <person name="Marzo M."/>
            <person name="Matsuda M."/>
            <person name="Matzkin L."/>
            <person name="McAllister B."/>
            <person name="McBride C.S."/>
            <person name="McKernan B."/>
            <person name="McKernan K."/>
            <person name="Mendez-Lago M."/>
            <person name="Minx P."/>
            <person name="Mollenhauer M.U."/>
            <person name="Montooth K."/>
            <person name="Mount S.M."/>
            <person name="Mu X."/>
            <person name="Myers E."/>
            <person name="Negre B."/>
            <person name="Newfeld S."/>
            <person name="Nielsen R."/>
            <person name="Noor M.A."/>
            <person name="O'Grady P."/>
            <person name="Pachter L."/>
            <person name="Papaceit M."/>
            <person name="Parisi M.J."/>
            <person name="Parisi M."/>
            <person name="Parts L."/>
            <person name="Pedersen J.S."/>
            <person name="Pesole G."/>
            <person name="Phillippy A.M."/>
            <person name="Ponting C.P."/>
            <person name="Pop M."/>
            <person name="Porcelli D."/>
            <person name="Powell J.R."/>
            <person name="Prohaska S."/>
            <person name="Pruitt K."/>
            <person name="Puig M."/>
            <person name="Quesneville H."/>
            <person name="Ram K.R."/>
            <person name="Rand D."/>
            <person name="Rasmussen M.D."/>
            <person name="Reed L.K."/>
            <person name="Reenan R."/>
            <person name="Reily A."/>
            <person name="Remington K.A."/>
            <person name="Rieger T.T."/>
            <person name="Ritchie M.G."/>
            <person name="Robin C."/>
            <person name="Rogers Y.H."/>
            <person name="Rohde C."/>
            <person name="Rozas J."/>
            <person name="Rubenfield M.J."/>
            <person name="Ruiz A."/>
            <person name="Russo S."/>
            <person name="Salzberg S.L."/>
            <person name="Sanchez-Gracia A."/>
            <person name="Saranga D.J."/>
            <person name="Sato H."/>
            <person name="Schaeffer S.W."/>
            <person name="Schatz M.C."/>
            <person name="Schlenke T."/>
            <person name="Schwartz R."/>
            <person name="Segarra C."/>
            <person name="Singh R.S."/>
            <person name="Sirot L."/>
            <person name="Sirota M."/>
            <person name="Sisneros N.B."/>
            <person name="Smith C.D."/>
            <person name="Smith T.F."/>
            <person name="Spieth J."/>
            <person name="Stage D.E."/>
            <person name="Stark A."/>
            <person name="Stephan W."/>
            <person name="Strausberg R.L."/>
            <person name="Strempel S."/>
            <person name="Sturgill D."/>
            <person name="Sutton G."/>
            <person name="Sutton G.G."/>
            <person name="Tao W."/>
            <person name="Teichmann S."/>
            <person name="Tobari Y.N."/>
            <person name="Tomimura Y."/>
            <person name="Tsolas J.M."/>
            <person name="Valente V.L."/>
            <person name="Venter E."/>
            <person name="Venter J.C."/>
            <person name="Vicario S."/>
            <person name="Vieira F.G."/>
            <person name="Vilella A.J."/>
            <person name="Villasante A."/>
            <person name="Walenz B."/>
            <person name="Wang J."/>
            <person name="Wasserman M."/>
            <person name="Watts T."/>
            <person name="Wilson D."/>
            <person name="Wilson R.K."/>
            <person name="Wing R.A."/>
            <person name="Wolfner M.F."/>
            <person name="Wong A."/>
            <person name="Wong G.K."/>
            <person name="Wu C.I."/>
            <person name="Wu G."/>
            <person name="Yamamoto D."/>
            <person name="Yang H.P."/>
            <person name="Yang S.P."/>
            <person name="Yorke J.A."/>
            <person name="Yoshida K."/>
            <person name="Zdobnov E."/>
            <person name="Zhang P."/>
            <person name="Zhang Y."/>
            <person name="Zimin A.V."/>
            <person name="Baldwin J."/>
            <person name="Abdouelleil A."/>
            <person name="Abdulkadir J."/>
            <person name="Abebe A."/>
            <person name="Abera B."/>
            <person name="Abreu J."/>
            <person name="Acer S.C."/>
            <person name="Aftuck L."/>
            <person name="Alexander A."/>
            <person name="An P."/>
            <person name="Anderson E."/>
            <person name="Anderson S."/>
            <person name="Arachi H."/>
            <person name="Azer M."/>
            <person name="Bachantsang P."/>
            <person name="Barry A."/>
            <person name="Bayul T."/>
            <person name="Berlin A."/>
            <person name="Bessette D."/>
            <person name="Bloom T."/>
            <person name="Blye J."/>
            <person name="Boguslavskiy L."/>
            <person name="Bonnet C."/>
            <person name="Boukhgalter B."/>
            <person name="Bourzgui I."/>
            <person name="Brown A."/>
            <person name="Cahill P."/>
            <person name="Channer S."/>
            <person name="Cheshatsang Y."/>
            <person name="Chuda L."/>
            <person name="Citroen M."/>
            <person name="Collymore A."/>
            <person name="Cooke P."/>
            <person name="Costello M."/>
            <person name="D'Aco K."/>
            <person name="Daza R."/>
            <person name="De Haan G."/>
            <person name="DeGray S."/>
            <person name="DeMaso C."/>
            <person name="Dhargay N."/>
            <person name="Dooley K."/>
            <person name="Dooley E."/>
            <person name="Doricent M."/>
            <person name="Dorje P."/>
            <person name="Dorjee K."/>
            <person name="Dupes A."/>
            <person name="Elong R."/>
            <person name="Falk J."/>
            <person name="Farina A."/>
            <person name="Faro S."/>
            <person name="Ferguson D."/>
            <person name="Fisher S."/>
            <person name="Foley C.D."/>
            <person name="Franke A."/>
            <person name="Friedrich D."/>
            <person name="Gadbois L."/>
            <person name="Gearin G."/>
            <person name="Gearin C.R."/>
            <person name="Giannoukos G."/>
            <person name="Goode T."/>
            <person name="Graham J."/>
            <person name="Grandbois E."/>
            <person name="Grewal S."/>
            <person name="Gyaltsen K."/>
            <person name="Hafez N."/>
            <person name="Hagos B."/>
            <person name="Hall J."/>
            <person name="Henson C."/>
            <person name="Hollinger A."/>
            <person name="Honan T."/>
            <person name="Huard M.D."/>
            <person name="Hughes L."/>
            <person name="Hurhula B."/>
            <person name="Husby M.E."/>
            <person name="Kamat A."/>
            <person name="Kanga B."/>
            <person name="Kashin S."/>
            <person name="Khazanovich D."/>
            <person name="Kisner P."/>
            <person name="Lance K."/>
            <person name="Lara M."/>
            <person name="Lee W."/>
            <person name="Lennon N."/>
            <person name="Letendre F."/>
            <person name="LeVine R."/>
            <person name="Lipovsky A."/>
            <person name="Liu X."/>
            <person name="Liu J."/>
            <person name="Liu S."/>
            <person name="Lokyitsang T."/>
            <person name="Lokyitsang Y."/>
            <person name="Lubonja R."/>
            <person name="Lui A."/>
            <person name="MacDonald P."/>
            <person name="Magnisalis V."/>
            <person name="Maru K."/>
            <person name="Matthews C."/>
            <person name="McCusker W."/>
            <person name="McDonough S."/>
            <person name="Mehta T."/>
            <person name="Meldrim J."/>
            <person name="Meneus L."/>
            <person name="Mihai O."/>
            <person name="Mihalev A."/>
            <person name="Mihova T."/>
            <person name="Mittelman R."/>
            <person name="Mlenga V."/>
            <person name="Montmayeur A."/>
            <person name="Mulrain L."/>
            <person name="Navidi A."/>
            <person name="Naylor J."/>
            <person name="Negash T."/>
            <person name="Nguyen T."/>
            <person name="Nguyen N."/>
            <person name="Nicol R."/>
            <person name="Norbu C."/>
            <person name="Norbu N."/>
            <person name="Novod N."/>
            <person name="O'Neill B."/>
            <person name="Osman S."/>
            <person name="Markiewicz E."/>
            <person name="Oyono O.L."/>
            <person name="Patti C."/>
            <person name="Phunkhang P."/>
            <person name="Pierre F."/>
            <person name="Priest M."/>
            <person name="Raghuraman S."/>
            <person name="Rege F."/>
            <person name="Reyes R."/>
            <person name="Rise C."/>
            <person name="Rogov P."/>
            <person name="Ross K."/>
            <person name="Ryan E."/>
            <person name="Settipalli S."/>
            <person name="Shea T."/>
            <person name="Sherpa N."/>
            <person name="Shi L."/>
            <person name="Shih D."/>
            <person name="Sparrow T."/>
            <person name="Spaulding J."/>
            <person name="Stalker J."/>
            <person name="Stange-Thomann N."/>
            <person name="Stavropoulos S."/>
            <person name="Stone C."/>
            <person name="Strader C."/>
            <person name="Tesfaye S."/>
            <person name="Thomson T."/>
            <person name="Thoulutsang Y."/>
            <person name="Thoulutsang D."/>
            <person name="Topham K."/>
            <person name="Topping I."/>
            <person name="Tsamla T."/>
            <person name="Vassiliev H."/>
            <person name="Vo A."/>
            <person name="Wangchuk T."/>
            <person name="Wangdi T."/>
            <person name="Weiand M."/>
            <person name="Wilkinson J."/>
            <person name="Wilson A."/>
            <person name="Yadav S."/>
            <person name="Young G."/>
            <person name="Yu Q."/>
            <person name="Zembek L."/>
            <person name="Zhong D."/>
            <person name="Zimmer A."/>
            <person name="Zwirko Z."/>
            <person name="Jaffe D.B."/>
            <person name="Alvarez P."/>
            <person name="Brockman W."/>
            <person name="Butler J."/>
            <person name="Chin C."/>
            <person name="Gnerre S."/>
            <person name="Grabherr M."/>
            <person name="Kleber M."/>
            <person name="Mauceli E."/>
            <person name="MacCallum I."/>
        </authorList>
    </citation>
    <scope>NUCLEOTIDE SEQUENCE [LARGE SCALE GENOMIC DNA]</scope>
    <source>
        <strain evidence="2">white501</strain>
    </source>
</reference>
<dbReference type="PhylomeDB" id="B4QPD9"/>
<gene>
    <name evidence="1" type="primary">Dsim\GD14740</name>
    <name evidence="1" type="ORF">Dsim_GD14740</name>
</gene>
<organism evidence="1 2">
    <name type="scientific">Drosophila simulans</name>
    <name type="common">Fruit fly</name>
    <dbReference type="NCBI Taxonomy" id="7240"/>
    <lineage>
        <taxon>Eukaryota</taxon>
        <taxon>Metazoa</taxon>
        <taxon>Ecdysozoa</taxon>
        <taxon>Arthropoda</taxon>
        <taxon>Hexapoda</taxon>
        <taxon>Insecta</taxon>
        <taxon>Pterygota</taxon>
        <taxon>Neoptera</taxon>
        <taxon>Endopterygota</taxon>
        <taxon>Diptera</taxon>
        <taxon>Brachycera</taxon>
        <taxon>Muscomorpha</taxon>
        <taxon>Ephydroidea</taxon>
        <taxon>Drosophilidae</taxon>
        <taxon>Drosophila</taxon>
        <taxon>Sophophora</taxon>
    </lineage>
</organism>
<protein>
    <submittedName>
        <fullName evidence="1">GD14740</fullName>
    </submittedName>
</protein>